<keyword evidence="2" id="KW-1185">Reference proteome</keyword>
<evidence type="ECO:0000313" key="1">
    <source>
        <dbReference type="EMBL" id="KAJ0085689.1"/>
    </source>
</evidence>
<comment type="caution">
    <text evidence="1">The sequence shown here is derived from an EMBL/GenBank/DDBJ whole genome shotgun (WGS) entry which is preliminary data.</text>
</comment>
<dbReference type="EMBL" id="CM047906">
    <property type="protein sequence ID" value="KAJ0085689.1"/>
    <property type="molecule type" value="Genomic_DNA"/>
</dbReference>
<reference evidence="2" key="1">
    <citation type="journal article" date="2023" name="G3 (Bethesda)">
        <title>Genome assembly and association tests identify interacting loci associated with vigor, precocity, and sex in interspecific pistachio rootstocks.</title>
        <authorList>
            <person name="Palmer W."/>
            <person name="Jacygrad E."/>
            <person name="Sagayaradj S."/>
            <person name="Cavanaugh K."/>
            <person name="Han R."/>
            <person name="Bertier L."/>
            <person name="Beede B."/>
            <person name="Kafkas S."/>
            <person name="Golino D."/>
            <person name="Preece J."/>
            <person name="Michelmore R."/>
        </authorList>
    </citation>
    <scope>NUCLEOTIDE SEQUENCE [LARGE SCALE GENOMIC DNA]</scope>
</reference>
<evidence type="ECO:0000313" key="2">
    <source>
        <dbReference type="Proteomes" id="UP001164250"/>
    </source>
</evidence>
<proteinExistence type="predicted"/>
<protein>
    <submittedName>
        <fullName evidence="1">Uncharacterized protein</fullName>
    </submittedName>
</protein>
<dbReference type="Proteomes" id="UP001164250">
    <property type="component" value="Chromosome 10"/>
</dbReference>
<organism evidence="1 2">
    <name type="scientific">Pistacia atlantica</name>
    <dbReference type="NCBI Taxonomy" id="434234"/>
    <lineage>
        <taxon>Eukaryota</taxon>
        <taxon>Viridiplantae</taxon>
        <taxon>Streptophyta</taxon>
        <taxon>Embryophyta</taxon>
        <taxon>Tracheophyta</taxon>
        <taxon>Spermatophyta</taxon>
        <taxon>Magnoliopsida</taxon>
        <taxon>eudicotyledons</taxon>
        <taxon>Gunneridae</taxon>
        <taxon>Pentapetalae</taxon>
        <taxon>rosids</taxon>
        <taxon>malvids</taxon>
        <taxon>Sapindales</taxon>
        <taxon>Anacardiaceae</taxon>
        <taxon>Pistacia</taxon>
    </lineage>
</organism>
<accession>A0ACC1AEB5</accession>
<gene>
    <name evidence="1" type="ORF">Patl1_08717</name>
</gene>
<name>A0ACC1AEB5_9ROSI</name>
<sequence length="283" mass="32354">MDALPALLRVTTSSTVTPLSGILPPIPEIFLSEFMIFLLLQLINFFDWVILQCADDVDPATGTSLYPSHRCKTIHLVRHAQGIHNVAAEKNHDAYKSCDYFDAQLSQDGWKQVENLHKDVHEVGLSKKIELVITSPLLRVCRWDRCTSIDGGKSREHHLLQLSFAENVWELILLIREGASTSIELFFLLLIFHWQIENDDDILWTADTRETDEHVAERGMKFINWLWTRKEKEIAVVTHNLIIVSVPQWLLLTEVCWVQILRQQTSLGKIPSGLDLPSDVAAE</sequence>